<dbReference type="Proteomes" id="UP000249555">
    <property type="component" value="Unassembled WGS sequence"/>
</dbReference>
<feature type="non-terminal residue" evidence="2">
    <location>
        <position position="85"/>
    </location>
</feature>
<sequence>MEFPSRSPRSPSRFDGREPGLFDQIVVGKHRPRGGERRALGNGDDGAARVGMRTQSYPARSALRHASNSASSAIACAGRAKHAAN</sequence>
<comment type="caution">
    <text evidence="2">The sequence shown here is derived from an EMBL/GenBank/DDBJ whole genome shotgun (WGS) entry which is preliminary data.</text>
</comment>
<proteinExistence type="predicted"/>
<gene>
    <name evidence="2" type="ORF">DI640_15585</name>
</gene>
<evidence type="ECO:0000313" key="2">
    <source>
        <dbReference type="EMBL" id="PZO68983.1"/>
    </source>
</evidence>
<protein>
    <submittedName>
        <fullName evidence="2">Uncharacterized protein</fullName>
    </submittedName>
</protein>
<feature type="compositionally biased region" description="Low complexity" evidence="1">
    <location>
        <begin position="1"/>
        <end position="11"/>
    </location>
</feature>
<name>A0A2W4YGY6_9SPHN</name>
<reference evidence="2 3" key="1">
    <citation type="submission" date="2017-08" db="EMBL/GenBank/DDBJ databases">
        <title>Infants hospitalized years apart are colonized by the same room-sourced microbial strains.</title>
        <authorList>
            <person name="Brooks B."/>
            <person name="Olm M.R."/>
            <person name="Firek B.A."/>
            <person name="Baker R."/>
            <person name="Thomas B.C."/>
            <person name="Morowitz M.J."/>
            <person name="Banfield J.F."/>
        </authorList>
    </citation>
    <scope>NUCLEOTIDE SEQUENCE [LARGE SCALE GENOMIC DNA]</scope>
    <source>
        <strain evidence="2">S2_018_000_R3_119</strain>
    </source>
</reference>
<feature type="region of interest" description="Disordered" evidence="1">
    <location>
        <begin position="1"/>
        <end position="20"/>
    </location>
</feature>
<dbReference type="AlphaFoldDB" id="A0A2W4YGY6"/>
<evidence type="ECO:0000313" key="3">
    <source>
        <dbReference type="Proteomes" id="UP000249555"/>
    </source>
</evidence>
<evidence type="ECO:0000256" key="1">
    <source>
        <dbReference type="SAM" id="MobiDB-lite"/>
    </source>
</evidence>
<organism evidence="2 3">
    <name type="scientific">Sphingomonas taxi</name>
    <dbReference type="NCBI Taxonomy" id="1549858"/>
    <lineage>
        <taxon>Bacteria</taxon>
        <taxon>Pseudomonadati</taxon>
        <taxon>Pseudomonadota</taxon>
        <taxon>Alphaproteobacteria</taxon>
        <taxon>Sphingomonadales</taxon>
        <taxon>Sphingomonadaceae</taxon>
        <taxon>Sphingomonas</taxon>
    </lineage>
</organism>
<dbReference type="EMBL" id="QFMX01000192">
    <property type="protein sequence ID" value="PZO68983.1"/>
    <property type="molecule type" value="Genomic_DNA"/>
</dbReference>
<accession>A0A2W4YGY6</accession>